<dbReference type="InterPro" id="IPR008253">
    <property type="entry name" value="Marvel"/>
</dbReference>
<evidence type="ECO:0000313" key="8">
    <source>
        <dbReference type="EMBL" id="KAF6025031.1"/>
    </source>
</evidence>
<accession>A0A7J7JHG2</accession>
<keyword evidence="4 5" id="KW-0472">Membrane</keyword>
<dbReference type="GO" id="GO:0016020">
    <property type="term" value="C:membrane"/>
    <property type="evidence" value="ECO:0007669"/>
    <property type="project" value="UniProtKB-SubCell"/>
</dbReference>
<dbReference type="PANTHER" id="PTHR22776">
    <property type="entry name" value="MARVEL-CONTAINING POTENTIAL LIPID RAFT-ASSOCIATED PROTEIN"/>
    <property type="match status" value="1"/>
</dbReference>
<proteinExistence type="predicted"/>
<evidence type="ECO:0000259" key="7">
    <source>
        <dbReference type="PROSITE" id="PS51225"/>
    </source>
</evidence>
<dbReference type="AlphaFoldDB" id="A0A7J7JHG2"/>
<organism evidence="8 9">
    <name type="scientific">Bugula neritina</name>
    <name type="common">Brown bryozoan</name>
    <name type="synonym">Sertularia neritina</name>
    <dbReference type="NCBI Taxonomy" id="10212"/>
    <lineage>
        <taxon>Eukaryota</taxon>
        <taxon>Metazoa</taxon>
        <taxon>Spiralia</taxon>
        <taxon>Lophotrochozoa</taxon>
        <taxon>Bryozoa</taxon>
        <taxon>Gymnolaemata</taxon>
        <taxon>Cheilostomatida</taxon>
        <taxon>Flustrina</taxon>
        <taxon>Buguloidea</taxon>
        <taxon>Bugulidae</taxon>
        <taxon>Bugula</taxon>
    </lineage>
</organism>
<feature type="transmembrane region" description="Helical" evidence="6">
    <location>
        <begin position="136"/>
        <end position="154"/>
    </location>
</feature>
<feature type="transmembrane region" description="Helical" evidence="6">
    <location>
        <begin position="69"/>
        <end position="97"/>
    </location>
</feature>
<gene>
    <name evidence="8" type="ORF">EB796_016648</name>
</gene>
<comment type="subcellular location">
    <subcellularLocation>
        <location evidence="1">Membrane</location>
        <topology evidence="1">Multi-pass membrane protein</topology>
    </subcellularLocation>
</comment>
<feature type="transmembrane region" description="Helical" evidence="6">
    <location>
        <begin position="109"/>
        <end position="130"/>
    </location>
</feature>
<protein>
    <recommendedName>
        <fullName evidence="7">MARVEL domain-containing protein</fullName>
    </recommendedName>
</protein>
<evidence type="ECO:0000256" key="6">
    <source>
        <dbReference type="SAM" id="Phobius"/>
    </source>
</evidence>
<feature type="domain" description="MARVEL" evidence="7">
    <location>
        <begin position="30"/>
        <end position="164"/>
    </location>
</feature>
<keyword evidence="2 5" id="KW-0812">Transmembrane</keyword>
<dbReference type="Proteomes" id="UP000593567">
    <property type="component" value="Unassembled WGS sequence"/>
</dbReference>
<reference evidence="8" key="1">
    <citation type="submission" date="2020-06" db="EMBL/GenBank/DDBJ databases">
        <title>Draft genome of Bugula neritina, a colonial animal packing powerful symbionts and potential medicines.</title>
        <authorList>
            <person name="Rayko M."/>
        </authorList>
    </citation>
    <scope>NUCLEOTIDE SEQUENCE [LARGE SCALE GENOMIC DNA]</scope>
    <source>
        <strain evidence="8">Kwan_BN1</strain>
    </source>
</reference>
<evidence type="ECO:0000256" key="4">
    <source>
        <dbReference type="ARBA" id="ARBA00023136"/>
    </source>
</evidence>
<dbReference type="PANTHER" id="PTHR22776:SF49">
    <property type="entry name" value="MARVEL DOMAIN-CONTAINING PROTEIN"/>
    <property type="match status" value="1"/>
</dbReference>
<dbReference type="InterPro" id="IPR050578">
    <property type="entry name" value="MARVEL-CKLF_proteins"/>
</dbReference>
<name>A0A7J7JHG2_BUGNE</name>
<evidence type="ECO:0000313" key="9">
    <source>
        <dbReference type="Proteomes" id="UP000593567"/>
    </source>
</evidence>
<keyword evidence="9" id="KW-1185">Reference proteome</keyword>
<dbReference type="PROSITE" id="PS51225">
    <property type="entry name" value="MARVEL"/>
    <property type="match status" value="1"/>
</dbReference>
<feature type="transmembrane region" description="Helical" evidence="6">
    <location>
        <begin position="36"/>
        <end position="57"/>
    </location>
</feature>
<keyword evidence="3 6" id="KW-1133">Transmembrane helix</keyword>
<sequence length="183" mass="21628">MVKEVARTARPKSVYDNVQYSPNKPPSWQYYRCMSVVIKLFELIFSGLVFAFASIWVQNRRPDGNYAPSIWVVLSALISLCITCILFLCLLCCVIWLVKKASGWFCFEFFLHIFMIVLWFVASMVSIIYAVMYPEYYVICACVFSFFAQLMYSVDCNMQFVYWRESKRRDIYKHSQPLFNDTE</sequence>
<evidence type="ECO:0000256" key="2">
    <source>
        <dbReference type="ARBA" id="ARBA00022692"/>
    </source>
</evidence>
<evidence type="ECO:0000256" key="1">
    <source>
        <dbReference type="ARBA" id="ARBA00004141"/>
    </source>
</evidence>
<evidence type="ECO:0000256" key="3">
    <source>
        <dbReference type="ARBA" id="ARBA00022989"/>
    </source>
</evidence>
<dbReference type="EMBL" id="VXIV02002502">
    <property type="protein sequence ID" value="KAF6025031.1"/>
    <property type="molecule type" value="Genomic_DNA"/>
</dbReference>
<comment type="caution">
    <text evidence="8">The sequence shown here is derived from an EMBL/GenBank/DDBJ whole genome shotgun (WGS) entry which is preliminary data.</text>
</comment>
<evidence type="ECO:0000256" key="5">
    <source>
        <dbReference type="PROSITE-ProRule" id="PRU00581"/>
    </source>
</evidence>